<dbReference type="Proteomes" id="UP000321578">
    <property type="component" value="Unassembled WGS sequence"/>
</dbReference>
<dbReference type="SMART" id="SM00028">
    <property type="entry name" value="TPR"/>
    <property type="match status" value="2"/>
</dbReference>
<evidence type="ECO:0000313" key="11">
    <source>
        <dbReference type="Proteomes" id="UP000321578"/>
    </source>
</evidence>
<dbReference type="SUPFAM" id="SSF55874">
    <property type="entry name" value="ATPase domain of HSP90 chaperone/DNA topoisomerase II/histidine kinase"/>
    <property type="match status" value="1"/>
</dbReference>
<dbReference type="Gene3D" id="1.25.40.10">
    <property type="entry name" value="Tetratricopeptide repeat domain"/>
    <property type="match status" value="1"/>
</dbReference>
<dbReference type="InterPro" id="IPR003594">
    <property type="entry name" value="HATPase_dom"/>
</dbReference>
<dbReference type="SUPFAM" id="SSF48452">
    <property type="entry name" value="TPR-like"/>
    <property type="match status" value="2"/>
</dbReference>
<gene>
    <name evidence="10" type="ORF">ESY86_17590</name>
</gene>
<feature type="transmembrane region" description="Helical" evidence="8">
    <location>
        <begin position="510"/>
        <end position="530"/>
    </location>
</feature>
<keyword evidence="8" id="KW-0472">Membrane</keyword>
<keyword evidence="7" id="KW-0067">ATP-binding</keyword>
<dbReference type="RefSeq" id="WP_147088038.1">
    <property type="nucleotide sequence ID" value="NZ_VORM01000021.1"/>
</dbReference>
<evidence type="ECO:0000256" key="3">
    <source>
        <dbReference type="ARBA" id="ARBA00022553"/>
    </source>
</evidence>
<dbReference type="Gene3D" id="3.30.450.20">
    <property type="entry name" value="PAS domain"/>
    <property type="match status" value="1"/>
</dbReference>
<keyword evidence="8" id="KW-1133">Transmembrane helix</keyword>
<keyword evidence="5" id="KW-0547">Nucleotide-binding</keyword>
<organism evidence="10 11">
    <name type="scientific">Subsaximicrobium wynnwilliamsii</name>
    <dbReference type="NCBI Taxonomy" id="291179"/>
    <lineage>
        <taxon>Bacteria</taxon>
        <taxon>Pseudomonadati</taxon>
        <taxon>Bacteroidota</taxon>
        <taxon>Flavobacteriia</taxon>
        <taxon>Flavobacteriales</taxon>
        <taxon>Flavobacteriaceae</taxon>
        <taxon>Subsaximicrobium</taxon>
    </lineage>
</organism>
<evidence type="ECO:0000256" key="5">
    <source>
        <dbReference type="ARBA" id="ARBA00022741"/>
    </source>
</evidence>
<evidence type="ECO:0000259" key="9">
    <source>
        <dbReference type="SMART" id="SM00387"/>
    </source>
</evidence>
<dbReference type="PANTHER" id="PTHR41523:SF8">
    <property type="entry name" value="ETHYLENE RESPONSE SENSOR PROTEIN"/>
    <property type="match status" value="1"/>
</dbReference>
<sequence>MHRIQNLNRFNVTTLKNLRTNRLLFRDFIVKIINVQINGTRKTIPCTCIKSIILCAVILFYSNGFSQSSHIENNTPKNALALSDNYSKKASWFTNMLQFNTNSSLFYAHKALKVLESGEPLHQSKPYGLQFKKKNIEQNLSSEQVAALSKAYQDKALWFKEMPHFNRDSTVFYFDMAALLLQNSQPLQYDGLAELYRDITDRANRSHNFNIVDSLAPIGWAYYEKIPESKKDKVLGYDLLINWALIKIIRGEPKPGLELFEKALDLLKDDSRPEIQLKIMKDKARFYYQYGLPEEEEIAIQYLKESMIGYQKSDYPEKKESLVMAYKLLTYHFGDSNPDSTDYYMNQFQQLLPQLTNPFHHTWYYYSMGNNLIKRENYEEAKSYLIKTIQLLEEYDLTTIDTYQFAHSRIGDIAKAEGSYGEAIAYYEKAKNSSMAINTKANTAYFIKKLFSIYELKGDYKTALEYHIEWAEANQIIEVERNERSLRESELQVNVLKKDQELAANQQRQIIYIVALVIGALLLALLYRNYRLKQRGNQKLKALNGELADKHVLLDKRNAENELLLKEIHHRVKNNLELVKSLLALQSAQMEDSTTKDAMIASQNRVQSMGIIHQKLYQGENLGSIEMKDYFLNLGEGILDTFDAEDKVKIECAMENLELDVDTAVPIGLIVNELVTNALKYAFPNDGKGNILISLSQSTPETLTLKVADNGVGKVIGLPPKGTGFGTQLIQLLTQQLDGKMLEEHDNGTSVSFQFKTKPAA</sequence>
<dbReference type="EMBL" id="VORO01000027">
    <property type="protein sequence ID" value="TXD87247.1"/>
    <property type="molecule type" value="Genomic_DNA"/>
</dbReference>
<comment type="catalytic activity">
    <reaction evidence="1">
        <text>ATP + protein L-histidine = ADP + protein N-phospho-L-histidine.</text>
        <dbReference type="EC" id="2.7.13.3"/>
    </reaction>
</comment>
<dbReference type="GO" id="GO:0004673">
    <property type="term" value="F:protein histidine kinase activity"/>
    <property type="evidence" value="ECO:0007669"/>
    <property type="project" value="UniProtKB-EC"/>
</dbReference>
<dbReference type="AlphaFoldDB" id="A0A5C6ZCQ8"/>
<proteinExistence type="predicted"/>
<evidence type="ECO:0000313" key="10">
    <source>
        <dbReference type="EMBL" id="TXD87247.1"/>
    </source>
</evidence>
<evidence type="ECO:0000256" key="8">
    <source>
        <dbReference type="SAM" id="Phobius"/>
    </source>
</evidence>
<dbReference type="PANTHER" id="PTHR41523">
    <property type="entry name" value="TWO-COMPONENT SYSTEM SENSOR PROTEIN"/>
    <property type="match status" value="1"/>
</dbReference>
<evidence type="ECO:0000256" key="7">
    <source>
        <dbReference type="ARBA" id="ARBA00022840"/>
    </source>
</evidence>
<name>A0A5C6ZCQ8_9FLAO</name>
<comment type="caution">
    <text evidence="10">The sequence shown here is derived from an EMBL/GenBank/DDBJ whole genome shotgun (WGS) entry which is preliminary data.</text>
</comment>
<keyword evidence="6 10" id="KW-0418">Kinase</keyword>
<keyword evidence="4" id="KW-0808">Transferase</keyword>
<dbReference type="InterPro" id="IPR019734">
    <property type="entry name" value="TPR_rpt"/>
</dbReference>
<dbReference type="InterPro" id="IPR036890">
    <property type="entry name" value="HATPase_C_sf"/>
</dbReference>
<dbReference type="GO" id="GO:0005524">
    <property type="term" value="F:ATP binding"/>
    <property type="evidence" value="ECO:0007669"/>
    <property type="project" value="UniProtKB-KW"/>
</dbReference>
<reference evidence="10 11" key="1">
    <citation type="submission" date="2019-08" db="EMBL/GenBank/DDBJ databases">
        <title>Genomes of Subsaximicrobium wynnwilliamsii strains.</title>
        <authorList>
            <person name="Bowman J.P."/>
        </authorList>
    </citation>
    <scope>NUCLEOTIDE SEQUENCE [LARGE SCALE GENOMIC DNA]</scope>
    <source>
        <strain evidence="10 11">2-80-2</strain>
    </source>
</reference>
<protein>
    <recommendedName>
        <fullName evidence="2">histidine kinase</fullName>
        <ecNumber evidence="2">2.7.13.3</ecNumber>
    </recommendedName>
</protein>
<dbReference type="InterPro" id="IPR011495">
    <property type="entry name" value="Sig_transdc_His_kin_sub2_dim/P"/>
</dbReference>
<accession>A0A5C6ZCQ8</accession>
<keyword evidence="11" id="KW-1185">Reference proteome</keyword>
<evidence type="ECO:0000256" key="4">
    <source>
        <dbReference type="ARBA" id="ARBA00022679"/>
    </source>
</evidence>
<dbReference type="Gene3D" id="3.30.565.10">
    <property type="entry name" value="Histidine kinase-like ATPase, C-terminal domain"/>
    <property type="match status" value="1"/>
</dbReference>
<dbReference type="Pfam" id="PF07568">
    <property type="entry name" value="HisKA_2"/>
    <property type="match status" value="1"/>
</dbReference>
<dbReference type="Pfam" id="PF02518">
    <property type="entry name" value="HATPase_c"/>
    <property type="match status" value="1"/>
</dbReference>
<dbReference type="InterPro" id="IPR011990">
    <property type="entry name" value="TPR-like_helical_dom_sf"/>
</dbReference>
<evidence type="ECO:0000256" key="6">
    <source>
        <dbReference type="ARBA" id="ARBA00022777"/>
    </source>
</evidence>
<dbReference type="OrthoDB" id="9767435at2"/>
<evidence type="ECO:0000256" key="2">
    <source>
        <dbReference type="ARBA" id="ARBA00012438"/>
    </source>
</evidence>
<keyword evidence="3" id="KW-0597">Phosphoprotein</keyword>
<feature type="domain" description="Histidine kinase/HSP90-like ATPase" evidence="9">
    <location>
        <begin position="662"/>
        <end position="759"/>
    </location>
</feature>
<dbReference type="EC" id="2.7.13.3" evidence="2"/>
<keyword evidence="8" id="KW-0812">Transmembrane</keyword>
<evidence type="ECO:0000256" key="1">
    <source>
        <dbReference type="ARBA" id="ARBA00000085"/>
    </source>
</evidence>
<dbReference type="SMART" id="SM00387">
    <property type="entry name" value="HATPase_c"/>
    <property type="match status" value="1"/>
</dbReference>